<name>A0A379G549_9GAMM</name>
<evidence type="ECO:0000313" key="1">
    <source>
        <dbReference type="EMBL" id="SUC36021.1"/>
    </source>
</evidence>
<evidence type="ECO:0000313" key="2">
    <source>
        <dbReference type="Proteomes" id="UP000255129"/>
    </source>
</evidence>
<organism evidence="1 2">
    <name type="scientific">Providencia rustigianii</name>
    <dbReference type="NCBI Taxonomy" id="158850"/>
    <lineage>
        <taxon>Bacteria</taxon>
        <taxon>Pseudomonadati</taxon>
        <taxon>Pseudomonadota</taxon>
        <taxon>Gammaproteobacteria</taxon>
        <taxon>Enterobacterales</taxon>
        <taxon>Morganellaceae</taxon>
        <taxon>Providencia</taxon>
    </lineage>
</organism>
<proteinExistence type="predicted"/>
<dbReference type="Proteomes" id="UP000255129">
    <property type="component" value="Unassembled WGS sequence"/>
</dbReference>
<gene>
    <name evidence="1" type="ORF">NCTC12026_02426</name>
</gene>
<dbReference type="EMBL" id="UGUA01000002">
    <property type="protein sequence ID" value="SUC36021.1"/>
    <property type="molecule type" value="Genomic_DNA"/>
</dbReference>
<accession>A0A379G549</accession>
<evidence type="ECO:0008006" key="3">
    <source>
        <dbReference type="Google" id="ProtNLM"/>
    </source>
</evidence>
<dbReference type="AlphaFoldDB" id="A0A379G549"/>
<reference evidence="1 2" key="1">
    <citation type="submission" date="2018-06" db="EMBL/GenBank/DDBJ databases">
        <authorList>
            <consortium name="Pathogen Informatics"/>
            <person name="Doyle S."/>
        </authorList>
    </citation>
    <scope>NUCLEOTIDE SEQUENCE [LARGE SCALE GENOMIC DNA]</scope>
    <source>
        <strain evidence="1 2">NCTC12026</strain>
    </source>
</reference>
<sequence>MFNSIKVNEKFDQSKIIQHYKNTIKNEFSRKIIGIDNMKKLEDGLCYGLTHLFLRYAHANYERTFVTEFYREIKLAKNKGNLTDKSNSFINKLFHSASKIQLLSDRIINIHNTRCDFSYPPQNHNETIENYLIRILKINIIQSSSHKLSSTDSLKFYELTMQLYFYTYFPNLRKNLLKDKMPFEIDCIKEHSKQVKQKCSNHYQNNLSANSIESFFKLSECFQISLLKKILENKNKKYGIFYEPYRSAKKISEYSYNEKMTLKQFKQKIDLRLKRKQDTISDFSSQFHAMGIAIKHLDGVPIFEFFEPNKGLVITTEKEKFFRVLDKVSNNYTFLKNKSGEKVIDANISYADKLHQYPLSDKIKEPKLTNHKNTKTQKDYFSSPSWVLIVIAYSGLEQLIALFDSLLRVNQRDSAFNESGVNSSQRAVISLGVNQLTSTTSLSCKAKGPWLTQLNNPPHTRQFSFSK</sequence>
<protein>
    <recommendedName>
        <fullName evidence="3">Peptidase C58 YopT-type domain-containing protein</fullName>
    </recommendedName>
</protein>